<evidence type="ECO:0000256" key="1">
    <source>
        <dbReference type="SAM" id="MobiDB-lite"/>
    </source>
</evidence>
<dbReference type="EMBL" id="JAEUBD010001504">
    <property type="protein sequence ID" value="KAH3659638.1"/>
    <property type="molecule type" value="Genomic_DNA"/>
</dbReference>
<feature type="region of interest" description="Disordered" evidence="1">
    <location>
        <begin position="182"/>
        <end position="203"/>
    </location>
</feature>
<name>A0A9P8NTN1_9ASCO</name>
<evidence type="ECO:0000256" key="2">
    <source>
        <dbReference type="SAM" id="Phobius"/>
    </source>
</evidence>
<feature type="transmembrane region" description="Helical" evidence="2">
    <location>
        <begin position="67"/>
        <end position="92"/>
    </location>
</feature>
<proteinExistence type="predicted"/>
<dbReference type="Proteomes" id="UP000788993">
    <property type="component" value="Unassembled WGS sequence"/>
</dbReference>
<protein>
    <submittedName>
        <fullName evidence="3">Uncharacterized protein</fullName>
    </submittedName>
</protein>
<accession>A0A9P8NTN1</accession>
<keyword evidence="2" id="KW-0472">Membrane</keyword>
<keyword evidence="2" id="KW-1133">Transmembrane helix</keyword>
<reference evidence="3" key="2">
    <citation type="submission" date="2021-01" db="EMBL/GenBank/DDBJ databases">
        <authorList>
            <person name="Schikora-Tamarit M.A."/>
        </authorList>
    </citation>
    <scope>NUCLEOTIDE SEQUENCE</scope>
    <source>
        <strain evidence="3">NCAIM Y.01608</strain>
    </source>
</reference>
<comment type="caution">
    <text evidence="3">The sequence shown here is derived from an EMBL/GenBank/DDBJ whole genome shotgun (WGS) entry which is preliminary data.</text>
</comment>
<dbReference type="AlphaFoldDB" id="A0A9P8NTN1"/>
<keyword evidence="2" id="KW-0812">Transmembrane</keyword>
<organism evidence="3 4">
    <name type="scientific">Ogataea polymorpha</name>
    <dbReference type="NCBI Taxonomy" id="460523"/>
    <lineage>
        <taxon>Eukaryota</taxon>
        <taxon>Fungi</taxon>
        <taxon>Dikarya</taxon>
        <taxon>Ascomycota</taxon>
        <taxon>Saccharomycotina</taxon>
        <taxon>Pichiomycetes</taxon>
        <taxon>Pichiales</taxon>
        <taxon>Pichiaceae</taxon>
        <taxon>Ogataea</taxon>
    </lineage>
</organism>
<keyword evidence="4" id="KW-1185">Reference proteome</keyword>
<sequence>MRIIRRDDFEDLLGGNFDAATEFKQYKEPSYLEEAVAAENATESLKKSSFFSKLAQPLKYTFEKKDFVILVFLIACFVTLLAVFCGAVYFGYREYSLLLRRVNLYEKDVTSCDDDEELDEESKPRSAYSGATLREASNRASAFSPGPARNLAKASLAFPDAEQHTPAVTRTLNSWKDSLHKISKRGTPKGVPGKPSASTQFSAPIDGGYMPTWSSMIDSKLSPIDVVHGSVSPDAVKNTATSEAAPETSCLVNDDRSLVGQSADNTRFMSIYEQYSPEADGHLEHEPKRVYTMVQLYELEPLDLIQEFVDGDDNKLLATDILFPKKPLYSESSVVEIEKELTMIRLNLFNCSLDTASKVLEIIKFLANSFGLQKFNNPRIFLMSYGMLIEQLVESDFIINDNEIPTILVGAFIEIVVKYSVCCWKYPASRHLKVDRKFAAWKMTPHVPPQYKVFKYICTLIKSGYKTDLLGEVLIFFSTPPTPHNLIYLLPESELENYKNPEVLELMAYLREQIQEEHSDCCGSTSFLGATSPAYSEYEAFLQSRVPRKPTSPRRALPGAFAREVNNLDTAREPL</sequence>
<dbReference type="OrthoDB" id="3990816at2759"/>
<evidence type="ECO:0000313" key="4">
    <source>
        <dbReference type="Proteomes" id="UP000788993"/>
    </source>
</evidence>
<evidence type="ECO:0000313" key="3">
    <source>
        <dbReference type="EMBL" id="KAH3659638.1"/>
    </source>
</evidence>
<reference evidence="3" key="1">
    <citation type="journal article" date="2021" name="Open Biol.">
        <title>Shared evolutionary footprints suggest mitochondrial oxidative damage underlies multiple complex I losses in fungi.</title>
        <authorList>
            <person name="Schikora-Tamarit M.A."/>
            <person name="Marcet-Houben M."/>
            <person name="Nosek J."/>
            <person name="Gabaldon T."/>
        </authorList>
    </citation>
    <scope>NUCLEOTIDE SEQUENCE</scope>
    <source>
        <strain evidence="3">NCAIM Y.01608</strain>
    </source>
</reference>
<gene>
    <name evidence="3" type="ORF">OGATHE_005683</name>
</gene>